<dbReference type="Proteomes" id="UP000509345">
    <property type="component" value="Chromosome"/>
</dbReference>
<gene>
    <name evidence="2" type="ORF">HUT09_11990</name>
</gene>
<dbReference type="CDD" id="cd00093">
    <property type="entry name" value="HTH_XRE"/>
    <property type="match status" value="1"/>
</dbReference>
<dbReference type="GO" id="GO:0003677">
    <property type="term" value="F:DNA binding"/>
    <property type="evidence" value="ECO:0007669"/>
    <property type="project" value="InterPro"/>
</dbReference>
<dbReference type="InterPro" id="IPR001387">
    <property type="entry name" value="Cro/C1-type_HTH"/>
</dbReference>
<evidence type="ECO:0000313" key="3">
    <source>
        <dbReference type="Proteomes" id="UP000509345"/>
    </source>
</evidence>
<evidence type="ECO:0000256" key="1">
    <source>
        <dbReference type="SAM" id="MobiDB-lite"/>
    </source>
</evidence>
<dbReference type="InterPro" id="IPR010982">
    <property type="entry name" value="Lambda_DNA-bd_dom_sf"/>
</dbReference>
<feature type="region of interest" description="Disordered" evidence="1">
    <location>
        <begin position="113"/>
        <end position="134"/>
    </location>
</feature>
<proteinExistence type="predicted"/>
<dbReference type="GeneID" id="87631940"/>
<reference evidence="2 3" key="1">
    <citation type="submission" date="2020-06" db="EMBL/GenBank/DDBJ databases">
        <title>Genome mining for natural products.</title>
        <authorList>
            <person name="Zhang B."/>
            <person name="Shi J."/>
            <person name="Ge H."/>
        </authorList>
    </citation>
    <scope>NUCLEOTIDE SEQUENCE [LARGE SCALE GENOMIC DNA]</scope>
    <source>
        <strain evidence="2 3">NA06532</strain>
    </source>
</reference>
<evidence type="ECO:0000313" key="2">
    <source>
        <dbReference type="EMBL" id="QKW43219.1"/>
    </source>
</evidence>
<name>A0A7H8ML63_STRMI</name>
<evidence type="ECO:0008006" key="4">
    <source>
        <dbReference type="Google" id="ProtNLM"/>
    </source>
</evidence>
<organism evidence="2 3">
    <name type="scientific">Streptomyces microflavus</name>
    <name type="common">Streptomyces lipmanii</name>
    <dbReference type="NCBI Taxonomy" id="1919"/>
    <lineage>
        <taxon>Bacteria</taxon>
        <taxon>Bacillati</taxon>
        <taxon>Actinomycetota</taxon>
        <taxon>Actinomycetes</taxon>
        <taxon>Kitasatosporales</taxon>
        <taxon>Streptomycetaceae</taxon>
        <taxon>Streptomyces</taxon>
    </lineage>
</organism>
<sequence>MLPKSHIWKELPNTTTSPHRAFVTALREIRECSSRTQAEIAKEAHQAATTLSNHLNGGRIPDEGLLREFYAAVEREVAGREPLPHSLSHLLELRAHAQKKHCECCQVGFPAATDEQHDQEQPAFPNPQNPPGQRRALRLLRQTRRRELSALREHERVPVPLGEGDRHPAQGAELTWTETGVVARFLADGRNRDAELLLWRAGAAYSADEVLKAVAACRSAGLRDAAETILINAAGRMDRQAVLNIAAALDHAGRPEDVSFLLAAAQAPEAAGVARSRPGG</sequence>
<dbReference type="SUPFAM" id="SSF47413">
    <property type="entry name" value="lambda repressor-like DNA-binding domains"/>
    <property type="match status" value="1"/>
</dbReference>
<dbReference type="RefSeq" id="WP_176143730.1">
    <property type="nucleotide sequence ID" value="NZ_CP054926.1"/>
</dbReference>
<dbReference type="AlphaFoldDB" id="A0A7H8ML63"/>
<protein>
    <recommendedName>
        <fullName evidence="4">Helix-turn-helix domain-containing protein</fullName>
    </recommendedName>
</protein>
<accession>A0A7H8ML63</accession>
<dbReference type="EMBL" id="CP054926">
    <property type="protein sequence ID" value="QKW43219.1"/>
    <property type="molecule type" value="Genomic_DNA"/>
</dbReference>